<keyword evidence="4" id="KW-1185">Reference proteome</keyword>
<feature type="domain" description="DUF4057" evidence="2">
    <location>
        <begin position="2"/>
        <end position="71"/>
    </location>
</feature>
<dbReference type="Pfam" id="PF13266">
    <property type="entry name" value="DUF4057"/>
    <property type="match status" value="1"/>
</dbReference>
<reference evidence="3" key="2">
    <citation type="submission" date="2018-05" db="EMBL/GenBank/DDBJ databases">
        <title>OgluRS3 (Oryza glumaepatula Reference Sequence Version 3).</title>
        <authorList>
            <person name="Zhang J."/>
            <person name="Kudrna D."/>
            <person name="Lee S."/>
            <person name="Talag J."/>
            <person name="Welchert J."/>
            <person name="Wing R.A."/>
        </authorList>
    </citation>
    <scope>NUCLEOTIDE SEQUENCE [LARGE SCALE GENOMIC DNA]</scope>
</reference>
<feature type="region of interest" description="Disordered" evidence="1">
    <location>
        <begin position="50"/>
        <end position="74"/>
    </location>
</feature>
<accession>A0A0E0A9A4</accession>
<dbReference type="EnsemblPlants" id="OGLUM06G14940.1">
    <property type="protein sequence ID" value="OGLUM06G14940.1"/>
    <property type="gene ID" value="OGLUM06G14940"/>
</dbReference>
<evidence type="ECO:0000313" key="4">
    <source>
        <dbReference type="Proteomes" id="UP000026961"/>
    </source>
</evidence>
<dbReference type="AlphaFoldDB" id="A0A0E0A9A4"/>
<evidence type="ECO:0000259" key="2">
    <source>
        <dbReference type="Pfam" id="PF13266"/>
    </source>
</evidence>
<reference evidence="3" key="1">
    <citation type="submission" date="2015-04" db="UniProtKB">
        <authorList>
            <consortium name="EnsemblPlants"/>
        </authorList>
    </citation>
    <scope>IDENTIFICATION</scope>
</reference>
<evidence type="ECO:0000313" key="3">
    <source>
        <dbReference type="EnsemblPlants" id="OGLUM06G14940.1"/>
    </source>
</evidence>
<dbReference type="PANTHER" id="PTHR31132">
    <property type="entry name" value="N-LYSINE METHYLTRANSFERASE"/>
    <property type="match status" value="1"/>
</dbReference>
<organism evidence="3">
    <name type="scientific">Oryza glumipatula</name>
    <dbReference type="NCBI Taxonomy" id="40148"/>
    <lineage>
        <taxon>Eukaryota</taxon>
        <taxon>Viridiplantae</taxon>
        <taxon>Streptophyta</taxon>
        <taxon>Embryophyta</taxon>
        <taxon>Tracheophyta</taxon>
        <taxon>Spermatophyta</taxon>
        <taxon>Magnoliopsida</taxon>
        <taxon>Liliopsida</taxon>
        <taxon>Poales</taxon>
        <taxon>Poaceae</taxon>
        <taxon>BOP clade</taxon>
        <taxon>Oryzoideae</taxon>
        <taxon>Oryzeae</taxon>
        <taxon>Oryzinae</taxon>
        <taxon>Oryza</taxon>
    </lineage>
</organism>
<evidence type="ECO:0000256" key="1">
    <source>
        <dbReference type="SAM" id="MobiDB-lite"/>
    </source>
</evidence>
<proteinExistence type="predicted"/>
<dbReference type="Gramene" id="OGLUM06G14940.1">
    <property type="protein sequence ID" value="OGLUM06G14940.1"/>
    <property type="gene ID" value="OGLUM06G14940"/>
</dbReference>
<dbReference type="STRING" id="40148.A0A0E0A9A4"/>
<dbReference type="Proteomes" id="UP000026961">
    <property type="component" value="Chromosome 6"/>
</dbReference>
<dbReference type="HOGENOM" id="CLU_2076993_0_0_1"/>
<dbReference type="InterPro" id="IPR025131">
    <property type="entry name" value="DUF4057"/>
</dbReference>
<sequence>MERPAPPPEAISKVVFGGQVTEEEFESLNKRKPCSAPLWEMTGSGIFAAEGEVEEDESSNASATPIRTSRRHSPPVLPLMSRRLAVSRQAGSFSDVLRHCGRCYLKLSKACISYLDDANFAVHMGLSSPLLAQYISQFNVQ</sequence>
<name>A0A0E0A9A4_9ORYZ</name>
<dbReference type="PANTHER" id="PTHR31132:SF12">
    <property type="entry name" value="OS07G0623600 PROTEIN"/>
    <property type="match status" value="1"/>
</dbReference>
<protein>
    <recommendedName>
        <fullName evidence="2">DUF4057 domain-containing protein</fullName>
    </recommendedName>
</protein>